<proteinExistence type="predicted"/>
<sequence>MFNASGSYLEPLSNELLLEIVEYLDVYELFTAFYGLNHRFNDLIRQCYLHVRFDPSRKSIETRNLITSTIDSSHFLIFLLFFFNLHRIAIEEFYWREDIIEFLQNNILNLQSLYIHTYSSILYQQSLSKYVLKNVFKLDMNINIHSINIKCLGHMFPSLQRLSIQWDTFRQYPSIDGFQCKQFINTFYQNKYWISKQLIPTVWKPQYNSHPILKVLF</sequence>
<dbReference type="AlphaFoldDB" id="A0A814PZR4"/>
<name>A0A814PZR4_9BILA</name>
<dbReference type="EMBL" id="CAJNOU010000901">
    <property type="protein sequence ID" value="CAF1112508.1"/>
    <property type="molecule type" value="Genomic_DNA"/>
</dbReference>
<dbReference type="Proteomes" id="UP000663889">
    <property type="component" value="Unassembled WGS sequence"/>
</dbReference>
<comment type="caution">
    <text evidence="1">The sequence shown here is derived from an EMBL/GenBank/DDBJ whole genome shotgun (WGS) entry which is preliminary data.</text>
</comment>
<accession>A0A814PZR4</accession>
<organism evidence="1 2">
    <name type="scientific">Rotaria sordida</name>
    <dbReference type="NCBI Taxonomy" id="392033"/>
    <lineage>
        <taxon>Eukaryota</taxon>
        <taxon>Metazoa</taxon>
        <taxon>Spiralia</taxon>
        <taxon>Gnathifera</taxon>
        <taxon>Rotifera</taxon>
        <taxon>Eurotatoria</taxon>
        <taxon>Bdelloidea</taxon>
        <taxon>Philodinida</taxon>
        <taxon>Philodinidae</taxon>
        <taxon>Rotaria</taxon>
    </lineage>
</organism>
<gene>
    <name evidence="1" type="ORF">SEV965_LOCUS16463</name>
</gene>
<evidence type="ECO:0008006" key="3">
    <source>
        <dbReference type="Google" id="ProtNLM"/>
    </source>
</evidence>
<protein>
    <recommendedName>
        <fullName evidence="3">F-box domain-containing protein</fullName>
    </recommendedName>
</protein>
<reference evidence="1" key="1">
    <citation type="submission" date="2021-02" db="EMBL/GenBank/DDBJ databases">
        <authorList>
            <person name="Nowell W R."/>
        </authorList>
    </citation>
    <scope>NUCLEOTIDE SEQUENCE</scope>
</reference>
<evidence type="ECO:0000313" key="1">
    <source>
        <dbReference type="EMBL" id="CAF1112508.1"/>
    </source>
</evidence>
<evidence type="ECO:0000313" key="2">
    <source>
        <dbReference type="Proteomes" id="UP000663889"/>
    </source>
</evidence>